<protein>
    <submittedName>
        <fullName evidence="2">Putative helicase domain protein</fullName>
    </submittedName>
</protein>
<keyword evidence="2" id="KW-0547">Nucleotide-binding</keyword>
<proteinExistence type="predicted"/>
<dbReference type="PATRIC" id="fig|1299334.3.peg.3534"/>
<gene>
    <name evidence="2" type="ORF">I553_2422</name>
</gene>
<dbReference type="GO" id="GO:0004386">
    <property type="term" value="F:helicase activity"/>
    <property type="evidence" value="ECO:0007669"/>
    <property type="project" value="UniProtKB-KW"/>
</dbReference>
<name>X8C8W5_MYCXE</name>
<dbReference type="EMBL" id="JAOB01000033">
    <property type="protein sequence ID" value="EUA52236.1"/>
    <property type="molecule type" value="Genomic_DNA"/>
</dbReference>
<evidence type="ECO:0000256" key="1">
    <source>
        <dbReference type="SAM" id="MobiDB-lite"/>
    </source>
</evidence>
<accession>X8C8W5</accession>
<organism evidence="2">
    <name type="scientific">Mycobacterium xenopi 4042</name>
    <dbReference type="NCBI Taxonomy" id="1299334"/>
    <lineage>
        <taxon>Bacteria</taxon>
        <taxon>Bacillati</taxon>
        <taxon>Actinomycetota</taxon>
        <taxon>Actinomycetes</taxon>
        <taxon>Mycobacteriales</taxon>
        <taxon>Mycobacteriaceae</taxon>
        <taxon>Mycobacterium</taxon>
    </lineage>
</organism>
<dbReference type="AlphaFoldDB" id="X8C8W5"/>
<feature type="compositionally biased region" description="Polar residues" evidence="1">
    <location>
        <begin position="85"/>
        <end position="99"/>
    </location>
</feature>
<evidence type="ECO:0000313" key="2">
    <source>
        <dbReference type="EMBL" id="EUA52236.1"/>
    </source>
</evidence>
<keyword evidence="2" id="KW-0067">ATP-binding</keyword>
<keyword evidence="2" id="KW-0347">Helicase</keyword>
<comment type="caution">
    <text evidence="2">The sequence shown here is derived from an EMBL/GenBank/DDBJ whole genome shotgun (WGS) entry which is preliminary data.</text>
</comment>
<keyword evidence="2" id="KW-0378">Hydrolase</keyword>
<feature type="region of interest" description="Disordered" evidence="1">
    <location>
        <begin position="73"/>
        <end position="99"/>
    </location>
</feature>
<sequence length="99" mass="10428">MIAVRTDAVPGETDWFDLGVTISVEGKAVPFVSVFTALASGQSHLLLADGAYFALDKPELVKLRQLIEEARALTDADEGPPGSADSRSGCSTSWLSSES</sequence>
<reference evidence="2" key="1">
    <citation type="submission" date="2014-01" db="EMBL/GenBank/DDBJ databases">
        <authorList>
            <person name="Brown-Elliot B."/>
            <person name="Wallace R."/>
            <person name="Lenaerts A."/>
            <person name="Ordway D."/>
            <person name="DeGroote M.A."/>
            <person name="Parker T."/>
            <person name="Sizemore C."/>
            <person name="Tallon L.J."/>
            <person name="Sadzewicz L.K."/>
            <person name="Sengamalay N."/>
            <person name="Fraser C.M."/>
            <person name="Hine E."/>
            <person name="Shefchek K.A."/>
            <person name="Das S.P."/>
            <person name="Tettelin H."/>
        </authorList>
    </citation>
    <scope>NUCLEOTIDE SEQUENCE [LARGE SCALE GENOMIC DNA]</scope>
    <source>
        <strain evidence="2">4042</strain>
    </source>
</reference>